<dbReference type="AlphaFoldDB" id="A0A4V5TKJ5"/>
<comment type="caution">
    <text evidence="2">The sequence shown here is derived from an EMBL/GenBank/DDBJ whole genome shotgun (WGS) entry which is preliminary data.</text>
</comment>
<dbReference type="EMBL" id="SZPY01000001">
    <property type="protein sequence ID" value="TKI63903.1"/>
    <property type="molecule type" value="Genomic_DNA"/>
</dbReference>
<name>A0A4V5TKJ5_9ACTN</name>
<protein>
    <submittedName>
        <fullName evidence="2">Uncharacterized protein</fullName>
    </submittedName>
</protein>
<sequence length="75" mass="7997">MSETNQRDAEGTGRTPRRASPVASIAMLLVAGIVWFFLHNLTDLHVVVELLVAAVAGGIAGFVVQEIAGRRRGQV</sequence>
<keyword evidence="1" id="KW-1133">Transmembrane helix</keyword>
<dbReference type="Proteomes" id="UP000307808">
    <property type="component" value="Unassembled WGS sequence"/>
</dbReference>
<evidence type="ECO:0000313" key="2">
    <source>
        <dbReference type="EMBL" id="TKI63903.1"/>
    </source>
</evidence>
<reference evidence="2 3" key="1">
    <citation type="submission" date="2019-04" db="EMBL/GenBank/DDBJ databases">
        <authorList>
            <person name="Dong K."/>
        </authorList>
    </citation>
    <scope>NUCLEOTIDE SEQUENCE [LARGE SCALE GENOMIC DNA]</scope>
    <source>
        <strain evidence="3">dk3543</strain>
    </source>
</reference>
<evidence type="ECO:0000256" key="1">
    <source>
        <dbReference type="SAM" id="Phobius"/>
    </source>
</evidence>
<gene>
    <name evidence="2" type="ORF">FC770_01600</name>
</gene>
<keyword evidence="3" id="KW-1185">Reference proteome</keyword>
<organism evidence="2 3">
    <name type="scientific">Nocardioides jishulii</name>
    <dbReference type="NCBI Taxonomy" id="2575440"/>
    <lineage>
        <taxon>Bacteria</taxon>
        <taxon>Bacillati</taxon>
        <taxon>Actinomycetota</taxon>
        <taxon>Actinomycetes</taxon>
        <taxon>Propionibacteriales</taxon>
        <taxon>Nocardioidaceae</taxon>
        <taxon>Nocardioides</taxon>
    </lineage>
</organism>
<proteinExistence type="predicted"/>
<accession>A0A4V5TKJ5</accession>
<evidence type="ECO:0000313" key="3">
    <source>
        <dbReference type="Proteomes" id="UP000307808"/>
    </source>
</evidence>
<dbReference type="RefSeq" id="WP_137064367.1">
    <property type="nucleotide sequence ID" value="NZ_CP040748.1"/>
</dbReference>
<feature type="transmembrane region" description="Helical" evidence="1">
    <location>
        <begin position="21"/>
        <end position="38"/>
    </location>
</feature>
<dbReference type="OrthoDB" id="9949256at2"/>
<feature type="transmembrane region" description="Helical" evidence="1">
    <location>
        <begin position="44"/>
        <end position="64"/>
    </location>
</feature>
<keyword evidence="1" id="KW-0472">Membrane</keyword>
<keyword evidence="1" id="KW-0812">Transmembrane</keyword>